<feature type="chain" id="PRO_5004913357" evidence="2">
    <location>
        <begin position="24"/>
        <end position="124"/>
    </location>
</feature>
<feature type="coiled-coil region" evidence="1">
    <location>
        <begin position="37"/>
        <end position="99"/>
    </location>
</feature>
<evidence type="ECO:0000256" key="1">
    <source>
        <dbReference type="SAM" id="Coils"/>
    </source>
</evidence>
<gene>
    <name evidence="3" type="ORF">M911_09815</name>
</gene>
<dbReference type="OrthoDB" id="5975812at2"/>
<dbReference type="EMBL" id="CP007268">
    <property type="protein sequence ID" value="AHK79400.1"/>
    <property type="molecule type" value="Genomic_DNA"/>
</dbReference>
<dbReference type="RefSeq" id="WP_025281858.1">
    <property type="nucleotide sequence ID" value="NZ_CP007268.1"/>
</dbReference>
<keyword evidence="1" id="KW-0175">Coiled coil</keyword>
<dbReference type="PATRIC" id="fig|1354791.3.peg.2411"/>
<sequence length="124" mass="13919">MKKYLMIAALTAGMTLSSGAAWADRVDHFKGKSADTLEQALENFVEYNRKLETALAEGELTPEAVAHIHELTYTLENALERMNQDLADLADTLEEVHLASEVNDVERLREEGRKYLDVANKIAR</sequence>
<keyword evidence="2" id="KW-0732">Signal</keyword>
<dbReference type="KEGG" id="hhc:M911_09815"/>
<dbReference type="Proteomes" id="UP000019442">
    <property type="component" value="Chromosome"/>
</dbReference>
<evidence type="ECO:0000313" key="3">
    <source>
        <dbReference type="EMBL" id="AHK79400.1"/>
    </source>
</evidence>
<dbReference type="AlphaFoldDB" id="W8L699"/>
<dbReference type="HOGENOM" id="CLU_162741_0_0_6"/>
<evidence type="ECO:0000313" key="4">
    <source>
        <dbReference type="Proteomes" id="UP000019442"/>
    </source>
</evidence>
<feature type="signal peptide" evidence="2">
    <location>
        <begin position="1"/>
        <end position="23"/>
    </location>
</feature>
<dbReference type="InterPro" id="IPR046634">
    <property type="entry name" value="DUF6746"/>
</dbReference>
<organism evidence="3 4">
    <name type="scientific">Ectothiorhodospira haloalkaliphila</name>
    <dbReference type="NCBI Taxonomy" id="421628"/>
    <lineage>
        <taxon>Bacteria</taxon>
        <taxon>Pseudomonadati</taxon>
        <taxon>Pseudomonadota</taxon>
        <taxon>Gammaproteobacteria</taxon>
        <taxon>Chromatiales</taxon>
        <taxon>Ectothiorhodospiraceae</taxon>
        <taxon>Ectothiorhodospira</taxon>
    </lineage>
</organism>
<accession>W8L699</accession>
<protein>
    <submittedName>
        <fullName evidence="3">Uncharacterized protein</fullName>
    </submittedName>
</protein>
<evidence type="ECO:0000256" key="2">
    <source>
        <dbReference type="SAM" id="SignalP"/>
    </source>
</evidence>
<name>W8L699_9GAMM</name>
<proteinExistence type="predicted"/>
<reference evidence="3 4" key="1">
    <citation type="journal article" date="2014" name="J Genomics">
        <title>Draft Genome Sequence of the Extremely Halophilic Phototrophic Purple Sulfur Bacterium Halorhodospira halochloris.</title>
        <authorList>
            <person name="Singh K.S."/>
            <person name="Kirksey J."/>
            <person name="Hoff W.D."/>
            <person name="Deole R."/>
        </authorList>
    </citation>
    <scope>NUCLEOTIDE SEQUENCE [LARGE SCALE GENOMIC DNA]</scope>
    <source>
        <strain evidence="3 4">A</strain>
    </source>
</reference>
<dbReference type="Pfam" id="PF20531">
    <property type="entry name" value="DUF6746"/>
    <property type="match status" value="1"/>
</dbReference>
<reference evidence="4" key="2">
    <citation type="submission" date="2014-02" db="EMBL/GenBank/DDBJ databases">
        <title>Draft Genome Sequence of extremely halophilic bacteria Halorhodospira halochloris.</title>
        <authorList>
            <person name="Singh K.S."/>
        </authorList>
    </citation>
    <scope>NUCLEOTIDE SEQUENCE [LARGE SCALE GENOMIC DNA]</scope>
    <source>
        <strain evidence="4">A</strain>
    </source>
</reference>
<keyword evidence="4" id="KW-1185">Reference proteome</keyword>